<organism evidence="1 2">
    <name type="scientific">Roseospira navarrensis</name>
    <dbReference type="NCBI Taxonomy" id="140058"/>
    <lineage>
        <taxon>Bacteria</taxon>
        <taxon>Pseudomonadati</taxon>
        <taxon>Pseudomonadota</taxon>
        <taxon>Alphaproteobacteria</taxon>
        <taxon>Rhodospirillales</taxon>
        <taxon>Rhodospirillaceae</taxon>
        <taxon>Roseospira</taxon>
    </lineage>
</organism>
<dbReference type="AlphaFoldDB" id="A0A7X2D2E2"/>
<dbReference type="RefSeq" id="WP_153342460.1">
    <property type="nucleotide sequence ID" value="NZ_WIVE01000014.1"/>
</dbReference>
<dbReference type="OrthoDB" id="9810154at2"/>
<evidence type="ECO:0000313" key="1">
    <source>
        <dbReference type="EMBL" id="MQX36204.1"/>
    </source>
</evidence>
<accession>A0A7X2D2E2</accession>
<dbReference type="PANTHER" id="PTHR47623:SF1">
    <property type="entry name" value="OS09G0287300 PROTEIN"/>
    <property type="match status" value="1"/>
</dbReference>
<gene>
    <name evidence="1" type="ORF">GHC57_06695</name>
</gene>
<keyword evidence="2" id="KW-1185">Reference proteome</keyword>
<dbReference type="Pfam" id="PF00300">
    <property type="entry name" value="His_Phos_1"/>
    <property type="match status" value="1"/>
</dbReference>
<proteinExistence type="predicted"/>
<comment type="caution">
    <text evidence="1">The sequence shown here is derived from an EMBL/GenBank/DDBJ whole genome shotgun (WGS) entry which is preliminary data.</text>
</comment>
<protein>
    <submittedName>
        <fullName evidence="1">Histidine phosphatase family protein</fullName>
    </submittedName>
</protein>
<dbReference type="EMBL" id="WIVE01000014">
    <property type="protein sequence ID" value="MQX36204.1"/>
    <property type="molecule type" value="Genomic_DNA"/>
</dbReference>
<name>A0A7X2D2E2_9PROT</name>
<dbReference type="CDD" id="cd07067">
    <property type="entry name" value="HP_PGM_like"/>
    <property type="match status" value="1"/>
</dbReference>
<dbReference type="InterPro" id="IPR029033">
    <property type="entry name" value="His_PPase_superfam"/>
</dbReference>
<reference evidence="1 2" key="1">
    <citation type="submission" date="2019-10" db="EMBL/GenBank/DDBJ databases">
        <title>Draft whole-genome sequence of the purple nonsulfur photosynthetic bacterium Roseospira navarrensis DSM 15114.</title>
        <authorList>
            <person name="Kyndt J.A."/>
            <person name="Meyer T.E."/>
        </authorList>
    </citation>
    <scope>NUCLEOTIDE SEQUENCE [LARGE SCALE GENOMIC DNA]</scope>
    <source>
        <strain evidence="1 2">DSM 15114</strain>
    </source>
</reference>
<dbReference type="Gene3D" id="3.40.50.1240">
    <property type="entry name" value="Phosphoglycerate mutase-like"/>
    <property type="match status" value="1"/>
</dbReference>
<dbReference type="SMART" id="SM00855">
    <property type="entry name" value="PGAM"/>
    <property type="match status" value="1"/>
</dbReference>
<dbReference type="Proteomes" id="UP000434582">
    <property type="component" value="Unassembled WGS sequence"/>
</dbReference>
<dbReference type="SUPFAM" id="SSF53254">
    <property type="entry name" value="Phosphoglycerate mutase-like"/>
    <property type="match status" value="1"/>
</dbReference>
<dbReference type="InterPro" id="IPR013078">
    <property type="entry name" value="His_Pase_superF_clade-1"/>
</dbReference>
<dbReference type="PANTHER" id="PTHR47623">
    <property type="entry name" value="OS09G0287300 PROTEIN"/>
    <property type="match status" value="1"/>
</dbReference>
<evidence type="ECO:0000313" key="2">
    <source>
        <dbReference type="Proteomes" id="UP000434582"/>
    </source>
</evidence>
<sequence length="179" mass="19047">MKRLYLLRHAKSSWEHPNLEDHDRPLAPRGDRAGRAMAAVVAALDPAPGLVLCSTAVRACQTLALVRAGLGNAPVVTDETLYAFDPLPVRLRLAHVDETVQAVMVVGHNPAFERLAVELARGDRGRPARALRSKFPTAALAALDLPVAQWADLGGATSPKGARVVAFTRPADLPETGDA</sequence>